<evidence type="ECO:0000256" key="8">
    <source>
        <dbReference type="ARBA" id="ARBA00023161"/>
    </source>
</evidence>
<comment type="similarity">
    <text evidence="1 12">Belongs to the RBM8A family.</text>
</comment>
<gene>
    <name evidence="16" type="primary">RBM8A</name>
</gene>
<keyword evidence="3 12" id="KW-0963">Cytoplasm</keyword>
<dbReference type="GO" id="GO:0005737">
    <property type="term" value="C:cytoplasm"/>
    <property type="evidence" value="ECO:0007669"/>
    <property type="project" value="UniProtKB-SubCell"/>
</dbReference>
<keyword evidence="9 12" id="KW-0508">mRNA splicing</keyword>
<dbReference type="InterPro" id="IPR012677">
    <property type="entry name" value="Nucleotide-bd_a/b_plait_sf"/>
</dbReference>
<keyword evidence="8" id="KW-0866">Nonsense-mediated mRNA decay</keyword>
<evidence type="ECO:0000313" key="16">
    <source>
        <dbReference type="RefSeq" id="XP_032802933.1"/>
    </source>
</evidence>
<proteinExistence type="inferred from homology"/>
<dbReference type="FunFam" id="3.30.70.330:FF:000157">
    <property type="entry name" value="RNA-binding protein 8A"/>
    <property type="match status" value="1"/>
</dbReference>
<dbReference type="GO" id="GO:0006397">
    <property type="term" value="P:mRNA processing"/>
    <property type="evidence" value="ECO:0007669"/>
    <property type="project" value="UniProtKB-KW"/>
</dbReference>
<evidence type="ECO:0000256" key="2">
    <source>
        <dbReference type="ARBA" id="ARBA00022448"/>
    </source>
</evidence>
<dbReference type="CDD" id="cd12324">
    <property type="entry name" value="RRM_RBM8"/>
    <property type="match status" value="1"/>
</dbReference>
<keyword evidence="15" id="KW-1185">Reference proteome</keyword>
<dbReference type="InterPro" id="IPR035979">
    <property type="entry name" value="RBD_domain_sf"/>
</dbReference>
<dbReference type="GO" id="GO:0000184">
    <property type="term" value="P:nuclear-transcribed mRNA catabolic process, nonsense-mediated decay"/>
    <property type="evidence" value="ECO:0007669"/>
    <property type="project" value="UniProtKB-KW"/>
</dbReference>
<dbReference type="RefSeq" id="XP_032802933.1">
    <property type="nucleotide sequence ID" value="XM_032947042.1"/>
</dbReference>
<dbReference type="SMART" id="SM00360">
    <property type="entry name" value="RRM"/>
    <property type="match status" value="1"/>
</dbReference>
<keyword evidence="5" id="KW-0747">Spliceosome</keyword>
<keyword evidence="10 12" id="KW-0539">Nucleus</keyword>
<feature type="region of interest" description="Disordered" evidence="13">
    <location>
        <begin position="29"/>
        <end position="69"/>
    </location>
</feature>
<evidence type="ECO:0000256" key="10">
    <source>
        <dbReference type="ARBA" id="ARBA00023242"/>
    </source>
</evidence>
<dbReference type="Proteomes" id="UP001318040">
    <property type="component" value="Chromosome 1"/>
</dbReference>
<dbReference type="PROSITE" id="PS50102">
    <property type="entry name" value="RRM"/>
    <property type="match status" value="1"/>
</dbReference>
<comment type="subunit">
    <text evidence="12">Heterodimer with MAGOH. Part of the mRNA splicing-dependent exon junction complex (EJC) complex; the core complex contains CASC3, EIF4A3, MAGOH and RBM8A.</text>
</comment>
<keyword evidence="6 12" id="KW-0509">mRNA transport</keyword>
<feature type="region of interest" description="Disordered" evidence="13">
    <location>
        <begin position="151"/>
        <end position="175"/>
    </location>
</feature>
<dbReference type="InterPro" id="IPR008111">
    <property type="entry name" value="RNA-bd_8"/>
</dbReference>
<dbReference type="GO" id="GO:0016607">
    <property type="term" value="C:nuclear speck"/>
    <property type="evidence" value="ECO:0007669"/>
    <property type="project" value="UniProtKB-SubCell"/>
</dbReference>
<evidence type="ECO:0000256" key="6">
    <source>
        <dbReference type="ARBA" id="ARBA00022816"/>
    </source>
</evidence>
<feature type="domain" description="RRM" evidence="14">
    <location>
        <begin position="73"/>
        <end position="151"/>
    </location>
</feature>
<feature type="compositionally biased region" description="Basic residues" evidence="13">
    <location>
        <begin position="29"/>
        <end position="38"/>
    </location>
</feature>
<feature type="compositionally biased region" description="Basic residues" evidence="13">
    <location>
        <begin position="154"/>
        <end position="175"/>
    </location>
</feature>
<comment type="subcellular location">
    <subcellularLocation>
        <location evidence="12">Nucleus</location>
    </subcellularLocation>
    <subcellularLocation>
        <location evidence="12">Nucleus speckle</location>
    </subcellularLocation>
    <subcellularLocation>
        <location evidence="12">Cytoplasm</location>
    </subcellularLocation>
</comment>
<dbReference type="GO" id="GO:0051028">
    <property type="term" value="P:mRNA transport"/>
    <property type="evidence" value="ECO:0007669"/>
    <property type="project" value="UniProtKB-KW"/>
</dbReference>
<evidence type="ECO:0000259" key="14">
    <source>
        <dbReference type="PROSITE" id="PS50102"/>
    </source>
</evidence>
<dbReference type="InterPro" id="IPR033744">
    <property type="entry name" value="RRM_RBM8"/>
</dbReference>
<evidence type="ECO:0000256" key="7">
    <source>
        <dbReference type="ARBA" id="ARBA00022884"/>
    </source>
</evidence>
<dbReference type="InterPro" id="IPR000504">
    <property type="entry name" value="RRM_dom"/>
</dbReference>
<dbReference type="GO" id="GO:0005681">
    <property type="term" value="C:spliceosomal complex"/>
    <property type="evidence" value="ECO:0007669"/>
    <property type="project" value="UniProtKB-KW"/>
</dbReference>
<dbReference type="Gene3D" id="3.30.70.330">
    <property type="match status" value="1"/>
</dbReference>
<keyword evidence="7 11" id="KW-0694">RNA-binding</keyword>
<evidence type="ECO:0000256" key="5">
    <source>
        <dbReference type="ARBA" id="ARBA00022728"/>
    </source>
</evidence>
<dbReference type="PRINTS" id="PR01738">
    <property type="entry name" value="RNABINDINGM8"/>
</dbReference>
<accession>A0AAJ7SNX3</accession>
<evidence type="ECO:0000256" key="9">
    <source>
        <dbReference type="ARBA" id="ARBA00023187"/>
    </source>
</evidence>
<evidence type="ECO:0000256" key="4">
    <source>
        <dbReference type="ARBA" id="ARBA00022664"/>
    </source>
</evidence>
<name>A0AAJ7SNX3_PETMA</name>
<evidence type="ECO:0000256" key="13">
    <source>
        <dbReference type="SAM" id="MobiDB-lite"/>
    </source>
</evidence>
<dbReference type="CTD" id="9939"/>
<dbReference type="AlphaFoldDB" id="A0AAJ7SNX3"/>
<dbReference type="GO" id="GO:0003729">
    <property type="term" value="F:mRNA binding"/>
    <property type="evidence" value="ECO:0007669"/>
    <property type="project" value="InterPro"/>
</dbReference>
<keyword evidence="2 12" id="KW-0813">Transport</keyword>
<evidence type="ECO:0000256" key="3">
    <source>
        <dbReference type="ARBA" id="ARBA00022490"/>
    </source>
</evidence>
<reference evidence="16" key="1">
    <citation type="submission" date="2025-08" db="UniProtKB">
        <authorList>
            <consortium name="RefSeq"/>
        </authorList>
    </citation>
    <scope>IDENTIFICATION</scope>
    <source>
        <tissue evidence="16">Sperm</tissue>
    </source>
</reference>
<dbReference type="GO" id="GO:0008380">
    <property type="term" value="P:RNA splicing"/>
    <property type="evidence" value="ECO:0007669"/>
    <property type="project" value="UniProtKB-KW"/>
</dbReference>
<evidence type="ECO:0000256" key="12">
    <source>
        <dbReference type="RuleBase" id="RU361239"/>
    </source>
</evidence>
<dbReference type="Pfam" id="PF00076">
    <property type="entry name" value="RRM_1"/>
    <property type="match status" value="1"/>
</dbReference>
<comment type="function">
    <text evidence="12">Core component of the splicing-dependent multiprotein exon junction complex (EJC) deposited at splice junctions on mRNAs.</text>
</comment>
<keyword evidence="4 12" id="KW-0507">mRNA processing</keyword>
<feature type="compositionally biased region" description="Basic and acidic residues" evidence="13">
    <location>
        <begin position="44"/>
        <end position="54"/>
    </location>
</feature>
<dbReference type="KEGG" id="pmrn:116939093"/>
<evidence type="ECO:0000313" key="15">
    <source>
        <dbReference type="Proteomes" id="UP001318040"/>
    </source>
</evidence>
<organism evidence="15 16">
    <name type="scientific">Petromyzon marinus</name>
    <name type="common">Sea lamprey</name>
    <dbReference type="NCBI Taxonomy" id="7757"/>
    <lineage>
        <taxon>Eukaryota</taxon>
        <taxon>Metazoa</taxon>
        <taxon>Chordata</taxon>
        <taxon>Craniata</taxon>
        <taxon>Vertebrata</taxon>
        <taxon>Cyclostomata</taxon>
        <taxon>Hyperoartia</taxon>
        <taxon>Petromyzontiformes</taxon>
        <taxon>Petromyzontidae</taxon>
        <taxon>Petromyzon</taxon>
    </lineage>
</organism>
<evidence type="ECO:0000256" key="11">
    <source>
        <dbReference type="PROSITE-ProRule" id="PRU00176"/>
    </source>
</evidence>
<protein>
    <recommendedName>
        <fullName evidence="12">RNA-binding protein 8A</fullName>
    </recommendedName>
</protein>
<sequence>MADVLDLHEAVGADFEMDDEGDESIHKLKEKAKKRKGRGFVGDEGGRSRKKEDYESVEQDGDEPGPQRSVEGWILFVTGVHEEAQEDDMHDKFGEFGEIKNVHLNLDRRTGFLKGYALVEYETFKEAQAAMEGLNGADILGQKIAVDWAFVRGPPKHKRRGGGRRRSRSPDRRRR</sequence>
<evidence type="ECO:0000256" key="1">
    <source>
        <dbReference type="ARBA" id="ARBA00007987"/>
    </source>
</evidence>
<dbReference type="SUPFAM" id="SSF54928">
    <property type="entry name" value="RNA-binding domain, RBD"/>
    <property type="match status" value="1"/>
</dbReference>
<dbReference type="PANTHER" id="PTHR45894">
    <property type="entry name" value="RNA-BINDING PROTEIN 8A"/>
    <property type="match status" value="1"/>
</dbReference>
<dbReference type="GeneID" id="116939093"/>